<reference evidence="2 3" key="1">
    <citation type="journal article" date="2022" name="bioRxiv">
        <title>Genomics of Preaxostyla Flagellates Illuminates Evolutionary Transitions and the Path Towards Mitochondrial Loss.</title>
        <authorList>
            <person name="Novak L.V.F."/>
            <person name="Treitli S.C."/>
            <person name="Pyrih J."/>
            <person name="Halakuc P."/>
            <person name="Pipaliya S.V."/>
            <person name="Vacek V."/>
            <person name="Brzon O."/>
            <person name="Soukal P."/>
            <person name="Eme L."/>
            <person name="Dacks J.B."/>
            <person name="Karnkowska A."/>
            <person name="Elias M."/>
            <person name="Hampl V."/>
        </authorList>
    </citation>
    <scope>NUCLEOTIDE SEQUENCE [LARGE SCALE GENOMIC DNA]</scope>
    <source>
        <strain evidence="2">NAU3</strain>
        <tissue evidence="2">Gut</tissue>
    </source>
</reference>
<dbReference type="PANTHER" id="PTHR46500">
    <property type="entry name" value="CILIA- AND FLAGELLA-ASSOCIATED PROTEIN 221"/>
    <property type="match status" value="1"/>
</dbReference>
<feature type="region of interest" description="Disordered" evidence="1">
    <location>
        <begin position="424"/>
        <end position="450"/>
    </location>
</feature>
<feature type="compositionally biased region" description="Polar residues" evidence="1">
    <location>
        <begin position="466"/>
        <end position="476"/>
    </location>
</feature>
<evidence type="ECO:0000313" key="2">
    <source>
        <dbReference type="EMBL" id="KAK2959527.1"/>
    </source>
</evidence>
<feature type="compositionally biased region" description="Polar residues" evidence="1">
    <location>
        <begin position="483"/>
        <end position="494"/>
    </location>
</feature>
<comment type="caution">
    <text evidence="2">The sequence shown here is derived from an EMBL/GenBank/DDBJ whole genome shotgun (WGS) entry which is preliminary data.</text>
</comment>
<feature type="compositionally biased region" description="Low complexity" evidence="1">
    <location>
        <begin position="424"/>
        <end position="447"/>
    </location>
</feature>
<feature type="region of interest" description="Disordered" evidence="1">
    <location>
        <begin position="286"/>
        <end position="387"/>
    </location>
</feature>
<evidence type="ECO:0000313" key="3">
    <source>
        <dbReference type="Proteomes" id="UP001281761"/>
    </source>
</evidence>
<name>A0ABQ9Y714_9EUKA</name>
<dbReference type="Gene3D" id="2.60.40.10">
    <property type="entry name" value="Immunoglobulins"/>
    <property type="match status" value="1"/>
</dbReference>
<dbReference type="InterPro" id="IPR013783">
    <property type="entry name" value="Ig-like_fold"/>
</dbReference>
<feature type="compositionally biased region" description="Basic residues" evidence="1">
    <location>
        <begin position="359"/>
        <end position="369"/>
    </location>
</feature>
<feature type="compositionally biased region" description="Low complexity" evidence="1">
    <location>
        <begin position="605"/>
        <end position="619"/>
    </location>
</feature>
<dbReference type="Proteomes" id="UP001281761">
    <property type="component" value="Unassembled WGS sequence"/>
</dbReference>
<feature type="region of interest" description="Disordered" evidence="1">
    <location>
        <begin position="605"/>
        <end position="624"/>
    </location>
</feature>
<accession>A0ABQ9Y714</accession>
<dbReference type="EMBL" id="JARBJD010000029">
    <property type="protein sequence ID" value="KAK2959527.1"/>
    <property type="molecule type" value="Genomic_DNA"/>
</dbReference>
<feature type="compositionally biased region" description="Basic and acidic residues" evidence="1">
    <location>
        <begin position="293"/>
        <end position="302"/>
    </location>
</feature>
<feature type="region of interest" description="Disordered" evidence="1">
    <location>
        <begin position="466"/>
        <end position="533"/>
    </location>
</feature>
<evidence type="ECO:0000256" key="1">
    <source>
        <dbReference type="SAM" id="MobiDB-lite"/>
    </source>
</evidence>
<feature type="compositionally biased region" description="Polar residues" evidence="1">
    <location>
        <begin position="507"/>
        <end position="533"/>
    </location>
</feature>
<proteinExistence type="predicted"/>
<feature type="compositionally biased region" description="Low complexity" evidence="1">
    <location>
        <begin position="305"/>
        <end position="318"/>
    </location>
</feature>
<gene>
    <name evidence="2" type="ORF">BLNAU_5576</name>
</gene>
<feature type="region of interest" description="Disordered" evidence="1">
    <location>
        <begin position="571"/>
        <end position="592"/>
    </location>
</feature>
<organism evidence="2 3">
    <name type="scientific">Blattamonas nauphoetae</name>
    <dbReference type="NCBI Taxonomy" id="2049346"/>
    <lineage>
        <taxon>Eukaryota</taxon>
        <taxon>Metamonada</taxon>
        <taxon>Preaxostyla</taxon>
        <taxon>Oxymonadida</taxon>
        <taxon>Blattamonas</taxon>
    </lineage>
</organism>
<sequence>MLKRSHLLDVHPQTLVMCYDSLNKHCTGAFKVVNNHTSTVHLYFIYPQLPGFILNVEQSFGLPAGQSHVICPQFSPNRYGVWEDKLIIKTSRAETHMGIIAVPAYTGVLLPPLVSFHDCEIGKTETRVFRFDSLHDYPHSFTIEHSDLDPALKISPMEGTIPVGGSLSLVVEFTPTSHQTALGRVTFRGMTIRPRTTMFQATFAGMDHPERSVFTPLLELSLSRSKSRHKGSRSQTGNNTVGSSSYNFLTSTSGFSSITHSFSISLDSDVSQDTFSTTASNSLYSGSSYSHGHSSDHSDAHRSHSSFSTFSDQSVTSDRSSRPTDSRGSADTGALSGGGTGSDRSKRKRSHRNSESRKGHSHEHRKSKDHNRDKSGRSRTGGGSTLSTLLSDSTDLSFFTSTRDSSSFLSSIVSQGTGQTTTLFGTSGFSSTTPSPFPTSSFTHTTSNAHPSSKIYSADRSSFVHSSFDTSLTPTPSGLPDSRTYSTGTGTDPSKPTDETKAILTYDVSTADDSTGHSSPQDPSLVTTQTTQADPKQIPAIQWTPSSARTSPFSIQFGGLPLSVLATSLNSSSASPQTADPNHPKPPSNTSMLFAKTQSSLASLTNSSNSMSFPTMSSTHSGVENNLTEPQLQLRAISFCKVNVSIIHEGQDVKYTERLINSLRTLFSRFGVVVSFDFRGAVSTRIRPVNPLEPPQTVVRGLLCITFQRERDAFRCIGALGERYFRYLHLQCSLGDNPKQIQPEIVKGEKIETGAHVKGQFVYTKAKFVGRH</sequence>
<dbReference type="PANTHER" id="PTHR46500:SF1">
    <property type="entry name" value="CILIA- AND FLAGELLA-ASSOCIATED PROTEIN 221"/>
    <property type="match status" value="1"/>
</dbReference>
<dbReference type="InterPro" id="IPR029676">
    <property type="entry name" value="CFAP221"/>
</dbReference>
<feature type="compositionally biased region" description="Polar residues" evidence="1">
    <location>
        <begin position="571"/>
        <end position="580"/>
    </location>
</feature>
<keyword evidence="3" id="KW-1185">Reference proteome</keyword>
<protein>
    <submittedName>
        <fullName evidence="2">Uncharacterized protein</fullName>
    </submittedName>
</protein>